<feature type="domain" description="SWIRM" evidence="9">
    <location>
        <begin position="12"/>
        <end position="109"/>
    </location>
</feature>
<feature type="compositionally biased region" description="Basic and acidic residues" evidence="7">
    <location>
        <begin position="425"/>
        <end position="435"/>
    </location>
</feature>
<dbReference type="AlphaFoldDB" id="A0AAV0G697"/>
<dbReference type="SMART" id="SM00717">
    <property type="entry name" value="SANT"/>
    <property type="match status" value="1"/>
</dbReference>
<dbReference type="Gene3D" id="1.10.10.10">
    <property type="entry name" value="Winged helix-like DNA-binding domain superfamily/Winged helix DNA-binding domain"/>
    <property type="match status" value="1"/>
</dbReference>
<dbReference type="Pfam" id="PF16495">
    <property type="entry name" value="SWIRM-assoc_1"/>
    <property type="match status" value="1"/>
</dbReference>
<sequence>MESSGEPDSDLYTIPSYTSWFSWNSIHEVERLSLREFFDGSSITRSPRIYKEYRDFIIFKYREDSDRKLTFTEVRKSLVGDICVLQKVFTFLEKWGLINFDPSKPEPVQAGVEEEVEEDEKWRVRVEEGAPYGVRVIATPNSIKPLAPLPSTLAVAAFGAHNVVKMPPLASYCDVYGELLEQQKECMECVHCKEQCGSRHYKHIEEGSFMLCENCFNDGKFDKDKSGDDFKFVESGNHQVVWTEEETLLLFESILKHGDDWDLVAENVKTKTKLECISKLIELPLGDLMLGSDNKKNKLMDSNANVNGFELVHPASSEPQVTMGTGLQPNDSKAKRTEPQNEPHSGDYVNQGQPMKKRCSLPTISGPRCSLIEQVAHISTVVGPWVASSATEAAITTLCYENQCSREIFNDIESLDDKLRSDLVNSENERDHQAEGAETGKTSSDIDNDKSCSQKKSTTIPLMLQMRAATATALGGVAAHSKLLADQEEREMGYLVSTLINTQLKKLECKIKHMEELKMIMENKQTEMKEVESDLINERIEALQRMFSNGTAPAKPRVDVSTTNMVLNSQQSE</sequence>
<evidence type="ECO:0000256" key="3">
    <source>
        <dbReference type="ARBA" id="ARBA00023125"/>
    </source>
</evidence>
<dbReference type="GO" id="GO:0010597">
    <property type="term" value="P:green leaf volatile biosynthetic process"/>
    <property type="evidence" value="ECO:0007669"/>
    <property type="project" value="UniProtKB-ARBA"/>
</dbReference>
<evidence type="ECO:0000256" key="5">
    <source>
        <dbReference type="ARBA" id="ARBA00023242"/>
    </source>
</evidence>
<keyword evidence="1" id="KW-0217">Developmental protein</keyword>
<evidence type="ECO:0000313" key="11">
    <source>
        <dbReference type="EMBL" id="CAH9142771.1"/>
    </source>
</evidence>
<dbReference type="Proteomes" id="UP001152523">
    <property type="component" value="Unassembled WGS sequence"/>
</dbReference>
<dbReference type="FunFam" id="1.10.10.10:FF:000020">
    <property type="entry name" value="SWI/SNF complex subunit SMARCC2 isoform c"/>
    <property type="match status" value="1"/>
</dbReference>
<dbReference type="PROSITE" id="PS50934">
    <property type="entry name" value="SWIRM"/>
    <property type="match status" value="1"/>
</dbReference>
<dbReference type="Gene3D" id="1.10.10.60">
    <property type="entry name" value="Homeodomain-like"/>
    <property type="match status" value="1"/>
</dbReference>
<comment type="caution">
    <text evidence="11">The sequence shown here is derived from an EMBL/GenBank/DDBJ whole genome shotgun (WGS) entry which is preliminary data.</text>
</comment>
<reference evidence="11" key="1">
    <citation type="submission" date="2022-07" db="EMBL/GenBank/DDBJ databases">
        <authorList>
            <person name="Macas J."/>
            <person name="Novak P."/>
            <person name="Neumann P."/>
        </authorList>
    </citation>
    <scope>NUCLEOTIDE SEQUENCE</scope>
</reference>
<protein>
    <recommendedName>
        <fullName evidence="13">SWI/SNF complex subunit SWI3A</fullName>
    </recommendedName>
</protein>
<dbReference type="EMBL" id="CAMAPF010001044">
    <property type="protein sequence ID" value="CAH9142771.1"/>
    <property type="molecule type" value="Genomic_DNA"/>
</dbReference>
<evidence type="ECO:0000256" key="4">
    <source>
        <dbReference type="ARBA" id="ARBA00023163"/>
    </source>
</evidence>
<dbReference type="PANTHER" id="PTHR12802">
    <property type="entry name" value="SWI/SNF COMPLEX-RELATED"/>
    <property type="match status" value="1"/>
</dbReference>
<keyword evidence="6" id="KW-0175">Coiled coil</keyword>
<dbReference type="InterPro" id="IPR032451">
    <property type="entry name" value="SMARCC_C"/>
</dbReference>
<feature type="compositionally biased region" description="Basic and acidic residues" evidence="7">
    <location>
        <begin position="332"/>
        <end position="345"/>
    </location>
</feature>
<feature type="region of interest" description="Disordered" evidence="7">
    <location>
        <begin position="425"/>
        <end position="453"/>
    </location>
</feature>
<keyword evidence="4" id="KW-0804">Transcription</keyword>
<dbReference type="GO" id="GO:0005634">
    <property type="term" value="C:nucleus"/>
    <property type="evidence" value="ECO:0007669"/>
    <property type="project" value="UniProtKB-ARBA"/>
</dbReference>
<dbReference type="InterPro" id="IPR001005">
    <property type="entry name" value="SANT/Myb"/>
</dbReference>
<dbReference type="PROSITE" id="PS51293">
    <property type="entry name" value="SANT"/>
    <property type="match status" value="1"/>
</dbReference>
<feature type="compositionally biased region" description="Polar residues" evidence="7">
    <location>
        <begin position="317"/>
        <end position="331"/>
    </location>
</feature>
<dbReference type="PANTHER" id="PTHR12802:SF140">
    <property type="entry name" value="SWI_SNF COMPLEX SUBUNIT SWI3A"/>
    <property type="match status" value="1"/>
</dbReference>
<keyword evidence="3" id="KW-0238">DNA-binding</keyword>
<evidence type="ECO:0000259" key="8">
    <source>
        <dbReference type="PROSITE" id="PS50090"/>
    </source>
</evidence>
<gene>
    <name evidence="11" type="ORF">CEPIT_LOCUS40158</name>
</gene>
<feature type="coiled-coil region" evidence="6">
    <location>
        <begin position="504"/>
        <end position="541"/>
    </location>
</feature>
<dbReference type="SUPFAM" id="SSF46689">
    <property type="entry name" value="Homeodomain-like"/>
    <property type="match status" value="2"/>
</dbReference>
<name>A0AAV0G697_9ASTE</name>
<accession>A0AAV0G697</accession>
<dbReference type="InterPro" id="IPR036388">
    <property type="entry name" value="WH-like_DNA-bd_sf"/>
</dbReference>
<feature type="domain" description="SANT" evidence="10">
    <location>
        <begin position="237"/>
        <end position="288"/>
    </location>
</feature>
<evidence type="ECO:0000256" key="2">
    <source>
        <dbReference type="ARBA" id="ARBA00023015"/>
    </source>
</evidence>
<feature type="domain" description="Myb-like" evidence="8">
    <location>
        <begin position="242"/>
        <end position="276"/>
    </location>
</feature>
<dbReference type="InterPro" id="IPR007526">
    <property type="entry name" value="SWIRM"/>
</dbReference>
<organism evidence="11 12">
    <name type="scientific">Cuscuta epithymum</name>
    <dbReference type="NCBI Taxonomy" id="186058"/>
    <lineage>
        <taxon>Eukaryota</taxon>
        <taxon>Viridiplantae</taxon>
        <taxon>Streptophyta</taxon>
        <taxon>Embryophyta</taxon>
        <taxon>Tracheophyta</taxon>
        <taxon>Spermatophyta</taxon>
        <taxon>Magnoliopsida</taxon>
        <taxon>eudicotyledons</taxon>
        <taxon>Gunneridae</taxon>
        <taxon>Pentapetalae</taxon>
        <taxon>asterids</taxon>
        <taxon>lamiids</taxon>
        <taxon>Solanales</taxon>
        <taxon>Convolvulaceae</taxon>
        <taxon>Cuscuteae</taxon>
        <taxon>Cuscuta</taxon>
        <taxon>Cuscuta subgen. Cuscuta</taxon>
    </lineage>
</organism>
<keyword evidence="2" id="KW-0805">Transcription regulation</keyword>
<evidence type="ECO:0000313" key="12">
    <source>
        <dbReference type="Proteomes" id="UP001152523"/>
    </source>
</evidence>
<dbReference type="Pfam" id="PF00249">
    <property type="entry name" value="Myb_DNA-binding"/>
    <property type="match status" value="1"/>
</dbReference>
<dbReference type="GO" id="GO:0000976">
    <property type="term" value="F:transcription cis-regulatory region binding"/>
    <property type="evidence" value="ECO:0007669"/>
    <property type="project" value="UniProtKB-ARBA"/>
</dbReference>
<proteinExistence type="predicted"/>
<evidence type="ECO:0000259" key="9">
    <source>
        <dbReference type="PROSITE" id="PS50934"/>
    </source>
</evidence>
<dbReference type="CDD" id="cd00167">
    <property type="entry name" value="SANT"/>
    <property type="match status" value="1"/>
</dbReference>
<keyword evidence="12" id="KW-1185">Reference proteome</keyword>
<dbReference type="InterPro" id="IPR009057">
    <property type="entry name" value="Homeodomain-like_sf"/>
</dbReference>
<feature type="region of interest" description="Disordered" evidence="7">
    <location>
        <begin position="317"/>
        <end position="356"/>
    </location>
</feature>
<evidence type="ECO:0008006" key="13">
    <source>
        <dbReference type="Google" id="ProtNLM"/>
    </source>
</evidence>
<evidence type="ECO:0000256" key="1">
    <source>
        <dbReference type="ARBA" id="ARBA00022473"/>
    </source>
</evidence>
<evidence type="ECO:0000259" key="10">
    <source>
        <dbReference type="PROSITE" id="PS51293"/>
    </source>
</evidence>
<dbReference type="PROSITE" id="PS50090">
    <property type="entry name" value="MYB_LIKE"/>
    <property type="match status" value="1"/>
</dbReference>
<dbReference type="Pfam" id="PF04433">
    <property type="entry name" value="SWIRM"/>
    <property type="match status" value="1"/>
</dbReference>
<keyword evidence="5" id="KW-0539">Nucleus</keyword>
<evidence type="ECO:0000256" key="7">
    <source>
        <dbReference type="SAM" id="MobiDB-lite"/>
    </source>
</evidence>
<evidence type="ECO:0000256" key="6">
    <source>
        <dbReference type="SAM" id="Coils"/>
    </source>
</evidence>
<dbReference type="InterPro" id="IPR017884">
    <property type="entry name" value="SANT_dom"/>
</dbReference>